<organism evidence="2 3">
    <name type="scientific">Favolaschia claudopus</name>
    <dbReference type="NCBI Taxonomy" id="2862362"/>
    <lineage>
        <taxon>Eukaryota</taxon>
        <taxon>Fungi</taxon>
        <taxon>Dikarya</taxon>
        <taxon>Basidiomycota</taxon>
        <taxon>Agaricomycotina</taxon>
        <taxon>Agaricomycetes</taxon>
        <taxon>Agaricomycetidae</taxon>
        <taxon>Agaricales</taxon>
        <taxon>Marasmiineae</taxon>
        <taxon>Mycenaceae</taxon>
        <taxon>Favolaschia</taxon>
    </lineage>
</organism>
<name>A0AAW0AWZ4_9AGAR</name>
<feature type="compositionally biased region" description="Pro residues" evidence="1">
    <location>
        <begin position="203"/>
        <end position="212"/>
    </location>
</feature>
<evidence type="ECO:0000313" key="2">
    <source>
        <dbReference type="EMBL" id="KAK7017759.1"/>
    </source>
</evidence>
<reference evidence="2 3" key="1">
    <citation type="journal article" date="2024" name="J Genomics">
        <title>Draft genome sequencing and assembly of Favolaschia claudopus CIRM-BRFM 2984 isolated from oak limbs.</title>
        <authorList>
            <person name="Navarro D."/>
            <person name="Drula E."/>
            <person name="Chaduli D."/>
            <person name="Cazenave R."/>
            <person name="Ahrendt S."/>
            <person name="Wang J."/>
            <person name="Lipzen A."/>
            <person name="Daum C."/>
            <person name="Barry K."/>
            <person name="Grigoriev I.V."/>
            <person name="Favel A."/>
            <person name="Rosso M.N."/>
            <person name="Martin F."/>
        </authorList>
    </citation>
    <scope>NUCLEOTIDE SEQUENCE [LARGE SCALE GENOMIC DNA]</scope>
    <source>
        <strain evidence="2 3">CIRM-BRFM 2984</strain>
    </source>
</reference>
<sequence length="242" mass="26998">MSALPTTVAHAVALLTRPLIDVYTANTLAQHQLVLEANLTALYAPAWEPSAPGVAASPSRRDRRFRLAPTPDALQMPRTRSLEVPLLDLEQFRFSFFSGHSFPTEQQRPTQSRRQRVRQLRVYVDASKDKVTLFDGGKTTVVSVEDRQFRMLGQQACHPVSLPHLWARLLASAARLRPRRRHASYLSSLSAARDQAHRRPSVVQPPPLPLDPTRPTRIASRPSTSALSTICLRIPVETIVPA</sequence>
<proteinExistence type="predicted"/>
<comment type="caution">
    <text evidence="2">The sequence shown here is derived from an EMBL/GenBank/DDBJ whole genome shotgun (WGS) entry which is preliminary data.</text>
</comment>
<dbReference type="AlphaFoldDB" id="A0AAW0AWZ4"/>
<keyword evidence="3" id="KW-1185">Reference proteome</keyword>
<protein>
    <submittedName>
        <fullName evidence="2">Uncharacterized protein</fullName>
    </submittedName>
</protein>
<evidence type="ECO:0000256" key="1">
    <source>
        <dbReference type="SAM" id="MobiDB-lite"/>
    </source>
</evidence>
<evidence type="ECO:0000313" key="3">
    <source>
        <dbReference type="Proteomes" id="UP001362999"/>
    </source>
</evidence>
<gene>
    <name evidence="2" type="ORF">R3P38DRAFT_3201362</name>
</gene>
<dbReference type="EMBL" id="JAWWNJ010000047">
    <property type="protein sequence ID" value="KAK7017759.1"/>
    <property type="molecule type" value="Genomic_DNA"/>
</dbReference>
<feature type="region of interest" description="Disordered" evidence="1">
    <location>
        <begin position="188"/>
        <end position="222"/>
    </location>
</feature>
<accession>A0AAW0AWZ4</accession>
<dbReference type="Proteomes" id="UP001362999">
    <property type="component" value="Unassembled WGS sequence"/>
</dbReference>